<dbReference type="SUPFAM" id="SSF52833">
    <property type="entry name" value="Thioredoxin-like"/>
    <property type="match status" value="1"/>
</dbReference>
<evidence type="ECO:0000259" key="1">
    <source>
        <dbReference type="PROSITE" id="PS51352"/>
    </source>
</evidence>
<protein>
    <recommendedName>
        <fullName evidence="1">Thioredoxin domain-containing protein</fullName>
    </recommendedName>
</protein>
<gene>
    <name evidence="2" type="ordered locus">Dfer_4638</name>
</gene>
<dbReference type="STRING" id="471854.Dfer_4638"/>
<feature type="domain" description="Thioredoxin" evidence="1">
    <location>
        <begin position="164"/>
        <end position="335"/>
    </location>
</feature>
<proteinExistence type="predicted"/>
<evidence type="ECO:0000313" key="2">
    <source>
        <dbReference type="EMBL" id="ACT95839.1"/>
    </source>
</evidence>
<dbReference type="AlphaFoldDB" id="C6W3Z1"/>
<dbReference type="OrthoDB" id="117402at2"/>
<dbReference type="KEGG" id="dfe:Dfer_4638"/>
<accession>C6W3Z1</accession>
<dbReference type="InterPro" id="IPR036249">
    <property type="entry name" value="Thioredoxin-like_sf"/>
</dbReference>
<dbReference type="EMBL" id="CP001619">
    <property type="protein sequence ID" value="ACT95839.1"/>
    <property type="molecule type" value="Genomic_DNA"/>
</dbReference>
<dbReference type="Proteomes" id="UP000002011">
    <property type="component" value="Chromosome"/>
</dbReference>
<dbReference type="InterPro" id="IPR012336">
    <property type="entry name" value="Thioredoxin-like_fold"/>
</dbReference>
<dbReference type="PROSITE" id="PS51352">
    <property type="entry name" value="THIOREDOXIN_2"/>
    <property type="match status" value="1"/>
</dbReference>
<dbReference type="eggNOG" id="COG1651">
    <property type="taxonomic scope" value="Bacteria"/>
</dbReference>
<evidence type="ECO:0000313" key="3">
    <source>
        <dbReference type="Proteomes" id="UP000002011"/>
    </source>
</evidence>
<sequence>MQVMKFDMCYICLACFCIYVSGCERSNNRQIAGEVEGERIYLDEVDGMITNSLYEYLFAISETRIIAANELINLKVLKIEAGSRRISVDSLLSMEMRRISMQETKLKYIRDNALQGGVVDERNPFKLHPLDTPAGAEILNNSYQKFLRIRLVDELRVKYRARILLSRPQPPQVDLTNVTSHARGNLKALHSVTIVSDFDCPVCREAYPELSKLFERYSDHVRFEAISLSSSVTPPILFAECAAKQQKFWEVYGYLYGQKGYDFNIDSLIAQFELNREECKSCLESRDQHKIIETDMNRLRQVGIEVTPTVLIDHRVYHGPLTDKAIGRFLDDLFKETPNPGN</sequence>
<dbReference type="Pfam" id="PF13462">
    <property type="entry name" value="Thioredoxin_4"/>
    <property type="match status" value="1"/>
</dbReference>
<dbReference type="InterPro" id="IPR013766">
    <property type="entry name" value="Thioredoxin_domain"/>
</dbReference>
<name>C6W3Z1_DYAFD</name>
<organism evidence="2 3">
    <name type="scientific">Dyadobacter fermentans (strain ATCC 700827 / DSM 18053 / CIP 107007 / KCTC 52180 / NS114)</name>
    <dbReference type="NCBI Taxonomy" id="471854"/>
    <lineage>
        <taxon>Bacteria</taxon>
        <taxon>Pseudomonadati</taxon>
        <taxon>Bacteroidota</taxon>
        <taxon>Cytophagia</taxon>
        <taxon>Cytophagales</taxon>
        <taxon>Spirosomataceae</taxon>
        <taxon>Dyadobacter</taxon>
    </lineage>
</organism>
<dbReference type="HOGENOM" id="CLU_069079_0_0_10"/>
<keyword evidence="3" id="KW-1185">Reference proteome</keyword>
<reference evidence="2 3" key="1">
    <citation type="journal article" date="2009" name="Stand. Genomic Sci.">
        <title>Complete genome sequence of Dyadobacter fermentans type strain (NS114).</title>
        <authorList>
            <person name="Lang E."/>
            <person name="Lapidus A."/>
            <person name="Chertkov O."/>
            <person name="Brettin T."/>
            <person name="Detter J.C."/>
            <person name="Han C."/>
            <person name="Copeland A."/>
            <person name="Glavina Del Rio T."/>
            <person name="Nolan M."/>
            <person name="Chen F."/>
            <person name="Lucas S."/>
            <person name="Tice H."/>
            <person name="Cheng J.F."/>
            <person name="Land M."/>
            <person name="Hauser L."/>
            <person name="Chang Y.J."/>
            <person name="Jeffries C.D."/>
            <person name="Kopitz M."/>
            <person name="Bruce D."/>
            <person name="Goodwin L."/>
            <person name="Pitluck S."/>
            <person name="Ovchinnikova G."/>
            <person name="Pati A."/>
            <person name="Ivanova N."/>
            <person name="Mavrommatis K."/>
            <person name="Chen A."/>
            <person name="Palaniappan K."/>
            <person name="Chain P."/>
            <person name="Bristow J."/>
            <person name="Eisen J.A."/>
            <person name="Markowitz V."/>
            <person name="Hugenholtz P."/>
            <person name="Goker M."/>
            <person name="Rohde M."/>
            <person name="Kyrpides N.C."/>
            <person name="Klenk H.P."/>
        </authorList>
    </citation>
    <scope>NUCLEOTIDE SEQUENCE [LARGE SCALE GENOMIC DNA]</scope>
    <source>
        <strain evidence="3">ATCC 700827 / DSM 18053 / CIP 107007 / KCTC 52180 / NS114</strain>
    </source>
</reference>
<dbReference type="Gene3D" id="3.40.30.10">
    <property type="entry name" value="Glutaredoxin"/>
    <property type="match status" value="1"/>
</dbReference>